<keyword evidence="3" id="KW-0143">Chaperone</keyword>
<dbReference type="InterPro" id="IPR003495">
    <property type="entry name" value="CobW/HypB/UreG_nucleotide-bd"/>
</dbReference>
<evidence type="ECO:0000313" key="8">
    <source>
        <dbReference type="Proteomes" id="UP001139263"/>
    </source>
</evidence>
<dbReference type="SUPFAM" id="SSF52540">
    <property type="entry name" value="P-loop containing nucleoside triphosphate hydrolases"/>
    <property type="match status" value="1"/>
</dbReference>
<dbReference type="PANTHER" id="PTHR43603:SF3">
    <property type="entry name" value="ZINC CHAPERONE YCIC"/>
    <property type="match status" value="1"/>
</dbReference>
<dbReference type="AlphaFoldDB" id="A0A9X2ADH0"/>
<keyword evidence="8" id="KW-1185">Reference proteome</keyword>
<dbReference type="Gene3D" id="3.30.1220.10">
    <property type="entry name" value="CobW-like, C-terminal domain"/>
    <property type="match status" value="1"/>
</dbReference>
<dbReference type="GO" id="GO:0016787">
    <property type="term" value="F:hydrolase activity"/>
    <property type="evidence" value="ECO:0007669"/>
    <property type="project" value="UniProtKB-KW"/>
</dbReference>
<comment type="catalytic activity">
    <reaction evidence="5">
        <text>GTP + H2O = GDP + phosphate + H(+)</text>
        <dbReference type="Rhea" id="RHEA:19669"/>
        <dbReference type="ChEBI" id="CHEBI:15377"/>
        <dbReference type="ChEBI" id="CHEBI:15378"/>
        <dbReference type="ChEBI" id="CHEBI:37565"/>
        <dbReference type="ChEBI" id="CHEBI:43474"/>
        <dbReference type="ChEBI" id="CHEBI:58189"/>
    </reaction>
    <physiologicalReaction direction="left-to-right" evidence="5">
        <dbReference type="Rhea" id="RHEA:19670"/>
    </physiologicalReaction>
</comment>
<dbReference type="CDD" id="cd03112">
    <property type="entry name" value="CobW-like"/>
    <property type="match status" value="1"/>
</dbReference>
<organism evidence="7 8">
    <name type="scientific">Sulfoacidibacillus ferrooxidans</name>
    <dbReference type="NCBI Taxonomy" id="2005001"/>
    <lineage>
        <taxon>Bacteria</taxon>
        <taxon>Bacillati</taxon>
        <taxon>Bacillota</taxon>
        <taxon>Bacilli</taxon>
        <taxon>Bacillales</taxon>
        <taxon>Alicyclobacillaceae</taxon>
        <taxon>Sulfoacidibacillus</taxon>
    </lineage>
</organism>
<evidence type="ECO:0000259" key="6">
    <source>
        <dbReference type="SMART" id="SM00833"/>
    </source>
</evidence>
<dbReference type="RefSeq" id="WP_241711840.1">
    <property type="nucleotide sequence ID" value="NZ_JALBUF010000001.1"/>
</dbReference>
<dbReference type="Pfam" id="PF07683">
    <property type="entry name" value="CobW_C"/>
    <property type="match status" value="1"/>
</dbReference>
<keyword evidence="2" id="KW-0378">Hydrolase</keyword>
<gene>
    <name evidence="7" type="primary">yciC</name>
    <name evidence="7" type="ORF">MM817_00487</name>
</gene>
<proteinExistence type="inferred from homology"/>
<dbReference type="PANTHER" id="PTHR43603">
    <property type="entry name" value="COBW DOMAIN-CONTAINING PROTEIN DDB_G0274527"/>
    <property type="match status" value="1"/>
</dbReference>
<evidence type="ECO:0000256" key="5">
    <source>
        <dbReference type="ARBA" id="ARBA00049117"/>
    </source>
</evidence>
<evidence type="ECO:0000313" key="7">
    <source>
        <dbReference type="EMBL" id="MCI0182231.1"/>
    </source>
</evidence>
<dbReference type="InterPro" id="IPR036627">
    <property type="entry name" value="CobW-likC_sf"/>
</dbReference>
<evidence type="ECO:0000256" key="3">
    <source>
        <dbReference type="ARBA" id="ARBA00023186"/>
    </source>
</evidence>
<dbReference type="Proteomes" id="UP001139263">
    <property type="component" value="Unassembled WGS sequence"/>
</dbReference>
<dbReference type="InterPro" id="IPR027417">
    <property type="entry name" value="P-loop_NTPase"/>
</dbReference>
<evidence type="ECO:0000256" key="4">
    <source>
        <dbReference type="ARBA" id="ARBA00034320"/>
    </source>
</evidence>
<evidence type="ECO:0000256" key="2">
    <source>
        <dbReference type="ARBA" id="ARBA00022801"/>
    </source>
</evidence>
<accession>A0A9X2ADH0</accession>
<dbReference type="GO" id="GO:0000166">
    <property type="term" value="F:nucleotide binding"/>
    <property type="evidence" value="ECO:0007669"/>
    <property type="project" value="UniProtKB-KW"/>
</dbReference>
<feature type="domain" description="CobW C-terminal" evidence="6">
    <location>
        <begin position="259"/>
        <end position="374"/>
    </location>
</feature>
<dbReference type="EMBL" id="JALBUF010000001">
    <property type="protein sequence ID" value="MCI0182231.1"/>
    <property type="molecule type" value="Genomic_DNA"/>
</dbReference>
<dbReference type="Pfam" id="PF02492">
    <property type="entry name" value="cobW"/>
    <property type="match status" value="1"/>
</dbReference>
<comment type="similarity">
    <text evidence="4">Belongs to the SIMIBI class G3E GTPase family. ZNG1 subfamily.</text>
</comment>
<keyword evidence="1" id="KW-0547">Nucleotide-binding</keyword>
<sequence>MQAERIPVTVLSGYLGAGKTTVLNHVLHNRLGLRVAVIVNDMSEVNIDAAMVKREGTLSRTEERLVEMTNGCICCTLREDLLREVMSLVEAQSFDYILIESSGISEPVPVAQTFVYVDEEEGIDLSAVCRLDCMVTVVDASRFFTDYACGETLLDRKQAIGEDDTREVVDLLIDQIEFCDVLVLNKCDCVSEEQLQILERILSSLQPGAKFIRTSYGVVDPREILDTKRFDFDMASQSAGWIRELQLDRHVPETEEYGIDSFVYRRQSPLHPGRFAAFMETWPDTVIRTKGMIWLATRNDVAFSFSQAGPSIQMGPMGYFAASLSEEEQIEIKTADPEWVSTWHDEFGDRMNELVFIGIDMNRNDIERHMDACLLTMEELATDWDLFDDPLPKWIMEEPVDTVDTMMNGGM</sequence>
<evidence type="ECO:0000256" key="1">
    <source>
        <dbReference type="ARBA" id="ARBA00022741"/>
    </source>
</evidence>
<comment type="caution">
    <text evidence="7">The sequence shown here is derived from an EMBL/GenBank/DDBJ whole genome shotgun (WGS) entry which is preliminary data.</text>
</comment>
<dbReference type="InterPro" id="IPR051927">
    <property type="entry name" value="Zn_Chap_cDPG_Synth"/>
</dbReference>
<reference evidence="7" key="1">
    <citation type="submission" date="2022-03" db="EMBL/GenBank/DDBJ databases">
        <title>Draft Genome Sequence of Firmicute Strain S0AB, a Heterotrophic Iron/Sulfur-Oxidizing Extreme Acidophile.</title>
        <authorList>
            <person name="Vergara E."/>
            <person name="Pakostova E."/>
            <person name="Johnson D.B."/>
            <person name="Holmes D.S."/>
        </authorList>
    </citation>
    <scope>NUCLEOTIDE SEQUENCE</scope>
    <source>
        <strain evidence="7">S0AB</strain>
    </source>
</reference>
<dbReference type="SMART" id="SM00833">
    <property type="entry name" value="CobW_C"/>
    <property type="match status" value="1"/>
</dbReference>
<name>A0A9X2ADH0_9BACL</name>
<dbReference type="Gene3D" id="3.40.50.300">
    <property type="entry name" value="P-loop containing nucleotide triphosphate hydrolases"/>
    <property type="match status" value="1"/>
</dbReference>
<dbReference type="InterPro" id="IPR011629">
    <property type="entry name" value="CobW-like_C"/>
</dbReference>
<protein>
    <submittedName>
        <fullName evidence="7">Metal chaperone YciC</fullName>
    </submittedName>
</protein>